<keyword evidence="2" id="KW-1185">Reference proteome</keyword>
<name>A0ACC1D9P6_9NEOP</name>
<accession>A0ACC1D9P6</accession>
<evidence type="ECO:0000313" key="1">
    <source>
        <dbReference type="EMBL" id="KAJ0180626.1"/>
    </source>
</evidence>
<evidence type="ECO:0000313" key="2">
    <source>
        <dbReference type="Proteomes" id="UP000824533"/>
    </source>
</evidence>
<organism evidence="1 2">
    <name type="scientific">Dendrolimus kikuchii</name>
    <dbReference type="NCBI Taxonomy" id="765133"/>
    <lineage>
        <taxon>Eukaryota</taxon>
        <taxon>Metazoa</taxon>
        <taxon>Ecdysozoa</taxon>
        <taxon>Arthropoda</taxon>
        <taxon>Hexapoda</taxon>
        <taxon>Insecta</taxon>
        <taxon>Pterygota</taxon>
        <taxon>Neoptera</taxon>
        <taxon>Endopterygota</taxon>
        <taxon>Lepidoptera</taxon>
        <taxon>Glossata</taxon>
        <taxon>Ditrysia</taxon>
        <taxon>Bombycoidea</taxon>
        <taxon>Lasiocampidae</taxon>
        <taxon>Dendrolimus</taxon>
    </lineage>
</organism>
<reference evidence="1 2" key="1">
    <citation type="journal article" date="2021" name="Front. Genet.">
        <title>Chromosome-Level Genome Assembly Reveals Significant Gene Expansion in the Toll and IMD Signaling Pathways of Dendrolimus kikuchii.</title>
        <authorList>
            <person name="Zhou J."/>
            <person name="Wu P."/>
            <person name="Xiong Z."/>
            <person name="Liu N."/>
            <person name="Zhao N."/>
            <person name="Ji M."/>
            <person name="Qiu Y."/>
            <person name="Yang B."/>
        </authorList>
    </citation>
    <scope>NUCLEOTIDE SEQUENCE [LARGE SCALE GENOMIC DNA]</scope>
    <source>
        <strain evidence="1">Ann1</strain>
    </source>
</reference>
<dbReference type="Proteomes" id="UP000824533">
    <property type="component" value="Linkage Group LG06"/>
</dbReference>
<proteinExistence type="predicted"/>
<dbReference type="EMBL" id="CM034392">
    <property type="protein sequence ID" value="KAJ0180626.1"/>
    <property type="molecule type" value="Genomic_DNA"/>
</dbReference>
<comment type="caution">
    <text evidence="1">The sequence shown here is derived from an EMBL/GenBank/DDBJ whole genome shotgun (WGS) entry which is preliminary data.</text>
</comment>
<sequence length="318" mass="36378">MCKLISLLLTVFLFDISYTQRNVKFFRKDYHYLDDLQSFYKIHNAVKTWENAKKTCKLEGASLFYPVNEAEANSVITFWNKTQPHNWVFIGVSARFAKGSFATIEGKPIDDVYNKWAPWEPNDAGGVEDCVVLSKLDGTLNDDNCDKKLNFICKKTLVSLEWHDKCSLPDTNYIYNDDLSKCYKLHLTPMNWSEAYSICSNEQSYLAILNNQFEADYLSKLVENAPKDNILQPYLAGAVHLGFQNLNGEGWTTIKDTTLEEAGYTRWGNQQPDGGDNERCGSMFYEGTLNDIACNQKCIFICEHEAEDGINERFGETQ</sequence>
<protein>
    <submittedName>
        <fullName evidence="1">Uncharacterized protein</fullName>
    </submittedName>
</protein>
<gene>
    <name evidence="1" type="ORF">K1T71_004030</name>
</gene>